<name>A0A6A6UQC5_9PEZI</name>
<dbReference type="EMBL" id="MU004231">
    <property type="protein sequence ID" value="KAF2673641.1"/>
    <property type="molecule type" value="Genomic_DNA"/>
</dbReference>
<dbReference type="Proteomes" id="UP000799302">
    <property type="component" value="Unassembled WGS sequence"/>
</dbReference>
<evidence type="ECO:0000313" key="2">
    <source>
        <dbReference type="Proteomes" id="UP000799302"/>
    </source>
</evidence>
<reference evidence="1" key="1">
    <citation type="journal article" date="2020" name="Stud. Mycol.">
        <title>101 Dothideomycetes genomes: a test case for predicting lifestyles and emergence of pathogens.</title>
        <authorList>
            <person name="Haridas S."/>
            <person name="Albert R."/>
            <person name="Binder M."/>
            <person name="Bloem J."/>
            <person name="Labutti K."/>
            <person name="Salamov A."/>
            <person name="Andreopoulos B."/>
            <person name="Baker S."/>
            <person name="Barry K."/>
            <person name="Bills G."/>
            <person name="Bluhm B."/>
            <person name="Cannon C."/>
            <person name="Castanera R."/>
            <person name="Culley D."/>
            <person name="Daum C."/>
            <person name="Ezra D."/>
            <person name="Gonzalez J."/>
            <person name="Henrissat B."/>
            <person name="Kuo A."/>
            <person name="Liang C."/>
            <person name="Lipzen A."/>
            <person name="Lutzoni F."/>
            <person name="Magnuson J."/>
            <person name="Mondo S."/>
            <person name="Nolan M."/>
            <person name="Ohm R."/>
            <person name="Pangilinan J."/>
            <person name="Park H.-J."/>
            <person name="Ramirez L."/>
            <person name="Alfaro M."/>
            <person name="Sun H."/>
            <person name="Tritt A."/>
            <person name="Yoshinaga Y."/>
            <person name="Zwiers L.-H."/>
            <person name="Turgeon B."/>
            <person name="Goodwin S."/>
            <person name="Spatafora J."/>
            <person name="Crous P."/>
            <person name="Grigoriev I."/>
        </authorList>
    </citation>
    <scope>NUCLEOTIDE SEQUENCE</scope>
    <source>
        <strain evidence="1">CBS 115976</strain>
    </source>
</reference>
<gene>
    <name evidence="1" type="ORF">BT63DRAFT_162491</name>
</gene>
<proteinExistence type="predicted"/>
<evidence type="ECO:0000313" key="1">
    <source>
        <dbReference type="EMBL" id="KAF2673641.1"/>
    </source>
</evidence>
<protein>
    <submittedName>
        <fullName evidence="1">Uncharacterized protein</fullName>
    </submittedName>
</protein>
<keyword evidence="2" id="KW-1185">Reference proteome</keyword>
<sequence length="138" mass="16149">MLWSLGSEWRFSYMNCGMTIFDLCNDLRTSLKDGPNLERLRKGGAEEQQELQRWLSGWRRVAQIENASLWLMDEHEMAREFHQGSEASNPAFYGMAQNLWAGTAENQPWHDVSDLQTISWCIQKYAIFYKLNAEHEAE</sequence>
<dbReference type="AlphaFoldDB" id="A0A6A6UQC5"/>
<accession>A0A6A6UQC5</accession>
<organism evidence="1 2">
    <name type="scientific">Microthyrium microscopicum</name>
    <dbReference type="NCBI Taxonomy" id="703497"/>
    <lineage>
        <taxon>Eukaryota</taxon>
        <taxon>Fungi</taxon>
        <taxon>Dikarya</taxon>
        <taxon>Ascomycota</taxon>
        <taxon>Pezizomycotina</taxon>
        <taxon>Dothideomycetes</taxon>
        <taxon>Dothideomycetes incertae sedis</taxon>
        <taxon>Microthyriales</taxon>
        <taxon>Microthyriaceae</taxon>
        <taxon>Microthyrium</taxon>
    </lineage>
</organism>